<name>A0A4C1XEJ5_EUMVA</name>
<feature type="region of interest" description="Disordered" evidence="1">
    <location>
        <begin position="232"/>
        <end position="257"/>
    </location>
</feature>
<evidence type="ECO:0000313" key="2">
    <source>
        <dbReference type="EMBL" id="GBP60739.1"/>
    </source>
</evidence>
<evidence type="ECO:0000256" key="1">
    <source>
        <dbReference type="SAM" id="MobiDB-lite"/>
    </source>
</evidence>
<feature type="compositionally biased region" description="Low complexity" evidence="1">
    <location>
        <begin position="233"/>
        <end position="257"/>
    </location>
</feature>
<sequence>MRWACGWKVSEALVLVVVDFAWKSVKEVLNWTTRFGPASKTLATRHDRRAARAAAQRVTISAEDRLIPLQGPSAPRPTGADVVNFSHKLHYLSRARHPVGAPARGRRQLVLCAPRSAAASSPGADGAPAGRRNELGAFFKHFTLVYCGWALGLDITRKPCVYYIWRAAAPRNGTINNAMFRRSERSTETARFIIHDGRRERAALRCAYKLREVSLEELQRLLLRSPRHEKKASAAGRGWPRAGPARPARGDAAVRWC</sequence>
<evidence type="ECO:0000313" key="3">
    <source>
        <dbReference type="Proteomes" id="UP000299102"/>
    </source>
</evidence>
<accession>A0A4C1XEJ5</accession>
<reference evidence="2 3" key="1">
    <citation type="journal article" date="2019" name="Commun. Biol.">
        <title>The bagworm genome reveals a unique fibroin gene that provides high tensile strength.</title>
        <authorList>
            <person name="Kono N."/>
            <person name="Nakamura H."/>
            <person name="Ohtoshi R."/>
            <person name="Tomita M."/>
            <person name="Numata K."/>
            <person name="Arakawa K."/>
        </authorList>
    </citation>
    <scope>NUCLEOTIDE SEQUENCE [LARGE SCALE GENOMIC DNA]</scope>
</reference>
<keyword evidence="3" id="KW-1185">Reference proteome</keyword>
<dbReference type="AlphaFoldDB" id="A0A4C1XEJ5"/>
<comment type="caution">
    <text evidence="2">The sequence shown here is derived from an EMBL/GenBank/DDBJ whole genome shotgun (WGS) entry which is preliminary data.</text>
</comment>
<proteinExistence type="predicted"/>
<dbReference type="Proteomes" id="UP000299102">
    <property type="component" value="Unassembled WGS sequence"/>
</dbReference>
<organism evidence="2 3">
    <name type="scientific">Eumeta variegata</name>
    <name type="common">Bagworm moth</name>
    <name type="synonym">Eumeta japonica</name>
    <dbReference type="NCBI Taxonomy" id="151549"/>
    <lineage>
        <taxon>Eukaryota</taxon>
        <taxon>Metazoa</taxon>
        <taxon>Ecdysozoa</taxon>
        <taxon>Arthropoda</taxon>
        <taxon>Hexapoda</taxon>
        <taxon>Insecta</taxon>
        <taxon>Pterygota</taxon>
        <taxon>Neoptera</taxon>
        <taxon>Endopterygota</taxon>
        <taxon>Lepidoptera</taxon>
        <taxon>Glossata</taxon>
        <taxon>Ditrysia</taxon>
        <taxon>Tineoidea</taxon>
        <taxon>Psychidae</taxon>
        <taxon>Oiketicinae</taxon>
        <taxon>Eumeta</taxon>
    </lineage>
</organism>
<gene>
    <name evidence="2" type="ORF">EVAR_47477_1</name>
</gene>
<dbReference type="EMBL" id="BGZK01000794">
    <property type="protein sequence ID" value="GBP60739.1"/>
    <property type="molecule type" value="Genomic_DNA"/>
</dbReference>
<protein>
    <submittedName>
        <fullName evidence="2">Uncharacterized protein</fullName>
    </submittedName>
</protein>